<evidence type="ECO:0000313" key="1">
    <source>
        <dbReference type="EMBL" id="GGN90644.1"/>
    </source>
</evidence>
<keyword evidence="2" id="KW-1185">Reference proteome</keyword>
<gene>
    <name evidence="1" type="ORF">GCM10011579_086750</name>
</gene>
<reference evidence="1 2" key="1">
    <citation type="journal article" date="2014" name="Int. J. Syst. Evol. Microbiol.">
        <title>Complete genome sequence of Corynebacterium casei LMG S-19264T (=DSM 44701T), isolated from a smear-ripened cheese.</title>
        <authorList>
            <consortium name="US DOE Joint Genome Institute (JGI-PGF)"/>
            <person name="Walter F."/>
            <person name="Albersmeier A."/>
            <person name="Kalinowski J."/>
            <person name="Ruckert C."/>
        </authorList>
    </citation>
    <scope>NUCLEOTIDE SEQUENCE [LARGE SCALE GENOMIC DNA]</scope>
    <source>
        <strain evidence="1 2">CGMCC 4.7111</strain>
    </source>
</reference>
<proteinExistence type="predicted"/>
<name>A0A917YD55_9ACTN</name>
<dbReference type="Proteomes" id="UP000600365">
    <property type="component" value="Unassembled WGS sequence"/>
</dbReference>
<dbReference type="EMBL" id="BMMM01000024">
    <property type="protein sequence ID" value="GGN90644.1"/>
    <property type="molecule type" value="Genomic_DNA"/>
</dbReference>
<dbReference type="Pfam" id="PF19384">
    <property type="entry name" value="DUF5959"/>
    <property type="match status" value="1"/>
</dbReference>
<sequence>MDLIHLGDADGNRCIVRVTGRSRPGVLPGHDTLRADVFASADFVDARLDVYVFQRDLDAWQRDLTGIAPGKDARIGRDRGLELVLHMLDDRSLAVTLHDPDRLTTMLRIRPEENWVDEHLQRLEQVRRIWPSEVVETGPMTYAWSPDRQA</sequence>
<dbReference type="InterPro" id="IPR046003">
    <property type="entry name" value="DUF5959"/>
</dbReference>
<evidence type="ECO:0000313" key="2">
    <source>
        <dbReference type="Proteomes" id="UP000600365"/>
    </source>
</evidence>
<organism evidence="1 2">
    <name type="scientific">Streptomyces albiflavescens</name>
    <dbReference type="NCBI Taxonomy" id="1623582"/>
    <lineage>
        <taxon>Bacteria</taxon>
        <taxon>Bacillati</taxon>
        <taxon>Actinomycetota</taxon>
        <taxon>Actinomycetes</taxon>
        <taxon>Kitasatosporales</taxon>
        <taxon>Streptomycetaceae</taxon>
        <taxon>Streptomyces</taxon>
    </lineage>
</organism>
<protein>
    <submittedName>
        <fullName evidence="1">Uncharacterized protein</fullName>
    </submittedName>
</protein>
<comment type="caution">
    <text evidence="1">The sequence shown here is derived from an EMBL/GenBank/DDBJ whole genome shotgun (WGS) entry which is preliminary data.</text>
</comment>
<dbReference type="AlphaFoldDB" id="A0A917YD55"/>
<accession>A0A917YD55</accession>